<evidence type="ECO:0000259" key="3">
    <source>
        <dbReference type="SMART" id="SM00852"/>
    </source>
</evidence>
<dbReference type="PANTHER" id="PTHR43764:SF1">
    <property type="entry name" value="MOLYBDOPTERIN MOLYBDOTRANSFERASE"/>
    <property type="match status" value="1"/>
</dbReference>
<sequence>MKSDANEQLGQNRSAAVIVASTSAAAGEAEDKTGPILVEWFRGFGYACPDPIVVGDGDPVRDAIASLLRDTPPGFIVTTGGTGLNPDDQTPQVTAEFIDFEVPGVMHALWARGLTSTPSAVMSRGLAGVTGQTFIVNLPGSRGGVRDGILVLTPLLPHIQEQIEDVHGHGAR</sequence>
<organism evidence="4 5">
    <name type="scientific">Gulosibacter chungangensis</name>
    <dbReference type="NCBI Taxonomy" id="979746"/>
    <lineage>
        <taxon>Bacteria</taxon>
        <taxon>Bacillati</taxon>
        <taxon>Actinomycetota</taxon>
        <taxon>Actinomycetes</taxon>
        <taxon>Micrococcales</taxon>
        <taxon>Microbacteriaceae</taxon>
        <taxon>Gulosibacter</taxon>
    </lineage>
</organism>
<dbReference type="PANTHER" id="PTHR43764">
    <property type="entry name" value="MOLYBDENUM COFACTOR BIOSYNTHESIS"/>
    <property type="match status" value="1"/>
</dbReference>
<gene>
    <name evidence="4" type="ORF">F8O05_06005</name>
</gene>
<name>A0A7J5BCV6_9MICO</name>
<evidence type="ECO:0000313" key="4">
    <source>
        <dbReference type="EMBL" id="KAB1643439.1"/>
    </source>
</evidence>
<dbReference type="EMBL" id="WBKB01000003">
    <property type="protein sequence ID" value="KAB1643439.1"/>
    <property type="molecule type" value="Genomic_DNA"/>
</dbReference>
<dbReference type="InterPro" id="IPR051920">
    <property type="entry name" value="MPT_Adenylyltrnsfr/MoaC-Rel"/>
</dbReference>
<evidence type="ECO:0000256" key="2">
    <source>
        <dbReference type="ARBA" id="ARBA00023150"/>
    </source>
</evidence>
<dbReference type="GO" id="GO:0006777">
    <property type="term" value="P:Mo-molybdopterin cofactor biosynthetic process"/>
    <property type="evidence" value="ECO:0007669"/>
    <property type="project" value="UniProtKB-KW"/>
</dbReference>
<evidence type="ECO:0000256" key="1">
    <source>
        <dbReference type="ARBA" id="ARBA00005046"/>
    </source>
</evidence>
<keyword evidence="5" id="KW-1185">Reference proteome</keyword>
<comment type="caution">
    <text evidence="4">The sequence shown here is derived from an EMBL/GenBank/DDBJ whole genome shotgun (WGS) entry which is preliminary data.</text>
</comment>
<dbReference type="AlphaFoldDB" id="A0A7J5BCV6"/>
<keyword evidence="2" id="KW-0501">Molybdenum cofactor biosynthesis</keyword>
<protein>
    <submittedName>
        <fullName evidence="4">MogA/MoaB family molybdenum cofactor biosynthesis protein</fullName>
    </submittedName>
</protein>
<dbReference type="InterPro" id="IPR001453">
    <property type="entry name" value="MoaB/Mog_dom"/>
</dbReference>
<dbReference type="Gene3D" id="3.40.980.10">
    <property type="entry name" value="MoaB/Mog-like domain"/>
    <property type="match status" value="1"/>
</dbReference>
<dbReference type="InterPro" id="IPR036425">
    <property type="entry name" value="MoaB/Mog-like_dom_sf"/>
</dbReference>
<dbReference type="SUPFAM" id="SSF53218">
    <property type="entry name" value="Molybdenum cofactor biosynthesis proteins"/>
    <property type="match status" value="1"/>
</dbReference>
<dbReference type="Proteomes" id="UP000433493">
    <property type="component" value="Unassembled WGS sequence"/>
</dbReference>
<dbReference type="SMART" id="SM00852">
    <property type="entry name" value="MoCF_biosynth"/>
    <property type="match status" value="1"/>
</dbReference>
<accession>A0A7J5BCV6</accession>
<proteinExistence type="predicted"/>
<feature type="domain" description="MoaB/Mog" evidence="3">
    <location>
        <begin position="16"/>
        <end position="159"/>
    </location>
</feature>
<dbReference type="Pfam" id="PF00994">
    <property type="entry name" value="MoCF_biosynth"/>
    <property type="match status" value="1"/>
</dbReference>
<evidence type="ECO:0000313" key="5">
    <source>
        <dbReference type="Proteomes" id="UP000433493"/>
    </source>
</evidence>
<dbReference type="CDD" id="cd00886">
    <property type="entry name" value="MogA_MoaB"/>
    <property type="match status" value="1"/>
</dbReference>
<dbReference type="OrthoDB" id="9794429at2"/>
<dbReference type="RefSeq" id="WP_158051855.1">
    <property type="nucleotide sequence ID" value="NZ_WBKB01000003.1"/>
</dbReference>
<comment type="pathway">
    <text evidence="1">Cofactor biosynthesis; molybdopterin biosynthesis.</text>
</comment>
<reference evidence="4 5" key="1">
    <citation type="submission" date="2019-09" db="EMBL/GenBank/DDBJ databases">
        <title>Phylogeny of genus Pseudoclavibacter and closely related genus.</title>
        <authorList>
            <person name="Li Y."/>
        </authorList>
    </citation>
    <scope>NUCLEOTIDE SEQUENCE [LARGE SCALE GENOMIC DNA]</scope>
    <source>
        <strain evidence="4 5">KCTC 13959</strain>
    </source>
</reference>